<dbReference type="AlphaFoldDB" id="A0A433U6F7"/>
<keyword evidence="3" id="KW-1185">Reference proteome</keyword>
<sequence>PEVRDGHLGHSLGVHNEDEAWALGNHFLYGQTSGVTHKAQHREDDKASKHRGEAVNARDYHSNFPLLVHTGFSPEDVVAELVIAGQCDEGSPRHTHREENLGSSVAPHLEGGEFVPLRNQVPFDAMHSTRQSQASDKQDGQHQIWEGGCHI</sequence>
<gene>
    <name evidence="2" type="ORF">EGW08_002942</name>
</gene>
<reference evidence="2 3" key="1">
    <citation type="submission" date="2019-01" db="EMBL/GenBank/DDBJ databases">
        <title>A draft genome assembly of the solar-powered sea slug Elysia chlorotica.</title>
        <authorList>
            <person name="Cai H."/>
            <person name="Li Q."/>
            <person name="Fang X."/>
            <person name="Li J."/>
            <person name="Curtis N.E."/>
            <person name="Altenburger A."/>
            <person name="Shibata T."/>
            <person name="Feng M."/>
            <person name="Maeda T."/>
            <person name="Schwartz J.A."/>
            <person name="Shigenobu S."/>
            <person name="Lundholm N."/>
            <person name="Nishiyama T."/>
            <person name="Yang H."/>
            <person name="Hasebe M."/>
            <person name="Li S."/>
            <person name="Pierce S.K."/>
            <person name="Wang J."/>
        </authorList>
    </citation>
    <scope>NUCLEOTIDE SEQUENCE [LARGE SCALE GENOMIC DNA]</scope>
    <source>
        <strain evidence="2">EC2010</strain>
        <tissue evidence="2">Whole organism of an adult</tissue>
    </source>
</reference>
<accession>A0A433U6F7</accession>
<feature type="region of interest" description="Disordered" evidence="1">
    <location>
        <begin position="127"/>
        <end position="151"/>
    </location>
</feature>
<feature type="non-terminal residue" evidence="2">
    <location>
        <position position="1"/>
    </location>
</feature>
<proteinExistence type="predicted"/>
<evidence type="ECO:0000313" key="2">
    <source>
        <dbReference type="EMBL" id="RUS89268.1"/>
    </source>
</evidence>
<feature type="region of interest" description="Disordered" evidence="1">
    <location>
        <begin position="90"/>
        <end position="110"/>
    </location>
</feature>
<feature type="non-terminal residue" evidence="2">
    <location>
        <position position="151"/>
    </location>
</feature>
<feature type="compositionally biased region" description="Basic and acidic residues" evidence="1">
    <location>
        <begin position="41"/>
        <end position="56"/>
    </location>
</feature>
<feature type="compositionally biased region" description="Basic and acidic residues" evidence="1">
    <location>
        <begin position="90"/>
        <end position="100"/>
    </location>
</feature>
<name>A0A433U6F7_ELYCH</name>
<dbReference type="EMBL" id="RQTK01000060">
    <property type="protein sequence ID" value="RUS89268.1"/>
    <property type="molecule type" value="Genomic_DNA"/>
</dbReference>
<organism evidence="2 3">
    <name type="scientific">Elysia chlorotica</name>
    <name type="common">Eastern emerald elysia</name>
    <name type="synonym">Sea slug</name>
    <dbReference type="NCBI Taxonomy" id="188477"/>
    <lineage>
        <taxon>Eukaryota</taxon>
        <taxon>Metazoa</taxon>
        <taxon>Spiralia</taxon>
        <taxon>Lophotrochozoa</taxon>
        <taxon>Mollusca</taxon>
        <taxon>Gastropoda</taxon>
        <taxon>Heterobranchia</taxon>
        <taxon>Euthyneura</taxon>
        <taxon>Panpulmonata</taxon>
        <taxon>Sacoglossa</taxon>
        <taxon>Placobranchoidea</taxon>
        <taxon>Plakobranchidae</taxon>
        <taxon>Elysia</taxon>
    </lineage>
</organism>
<evidence type="ECO:0000256" key="1">
    <source>
        <dbReference type="SAM" id="MobiDB-lite"/>
    </source>
</evidence>
<dbReference type="Proteomes" id="UP000271974">
    <property type="component" value="Unassembled WGS sequence"/>
</dbReference>
<feature type="region of interest" description="Disordered" evidence="1">
    <location>
        <begin position="34"/>
        <end position="56"/>
    </location>
</feature>
<evidence type="ECO:0000313" key="3">
    <source>
        <dbReference type="Proteomes" id="UP000271974"/>
    </source>
</evidence>
<protein>
    <submittedName>
        <fullName evidence="2">Uncharacterized protein</fullName>
    </submittedName>
</protein>
<comment type="caution">
    <text evidence="2">The sequence shown here is derived from an EMBL/GenBank/DDBJ whole genome shotgun (WGS) entry which is preliminary data.</text>
</comment>